<keyword evidence="2" id="KW-0343">GTPase activation</keyword>
<dbReference type="Gene3D" id="1.10.555.10">
    <property type="entry name" value="Rho GTPase activation protein"/>
    <property type="match status" value="1"/>
</dbReference>
<keyword evidence="5" id="KW-0007">Acetylation</keyword>
<sequence>MEERFEWVQIIEPKSKDIMYANLVTGECVWQAPLGAKIKRTDENQWWELYDVTTKRNYYYNAQSQRTIWQRPSNADIIPLAKLQMIKENSDVKDDQTIISAKTSTGNHTAEQLSPPNNTSSLRNNKRKQISLQGLHIIPHVAKLKISSPTYHSTTQQRPLRRTETQHCSHTMNNHLTSSMKFQPIKNDKSTYDNLGNSIQCSLKKKSNQHYDNYPILSQPQPHVLDQSLYAAKRSQSIHLKSSHPQSISNNDTHVFRHISTPSLEFLHNSSNQLKLSRSSFGRTNIRKKPPRTNPNYVNIQVQTDEGSLRSRYIRIDEPAKSATFSSSSSSSSSSNSSSEHGSILCNSQTHLHNSNGSFPSDETISMEKPKSKQKNELHYSSIDQTNRKDSTKKQFVTCTNEFVFHSTTDPLSLNFQTMNNSEKKFNQNISSSILPMFHDPRSNCSQTINRIHESSPNLTRSISNHLNGLCTNRKNTSTSFRKQWVSSSLSTKSPLTITDIEADILFHDILNLNIHKRTFFGKRSTQENLLSWSKDTLTKPLLRTMDKILKKEAPDIFKLIQTYMGDRKSKQGASLNTCLELTTKGWSLPSIRDELFLQIIKQITANYNAESLQRGWELMAICLSFFPPSNKFQALIERYVSSQMNGSSDTPEVPISIYAKVCQKRLEKILLTGPKKGLKKPSYEEIELSKHTIHFPSMFGTSLEEVMAMQRTRYPERRLPWIQTILSEEVLRLNGANTEGIFRVPGDLDAVNALKVRCDQWQFPLLEDAHLPASLLKFWYRELAEPLIPSAFYEQCIMNCDKVEPCIRLVHSLPEINRIVLTYLIHFLQIFAASENVVLTKMDVNNLSMVFAPNILRCDSEDAKVIFENARKEMLFIKILILNLDTNSIDGVI</sequence>
<reference evidence="12" key="1">
    <citation type="submission" date="2021-02" db="EMBL/GenBank/DDBJ databases">
        <authorList>
            <person name="Nowell W R."/>
        </authorList>
    </citation>
    <scope>NUCLEOTIDE SEQUENCE</scope>
</reference>
<evidence type="ECO:0000256" key="7">
    <source>
        <dbReference type="ARBA" id="ARBA00070269"/>
    </source>
</evidence>
<dbReference type="PANTHER" id="PTHR45876:SF8">
    <property type="entry name" value="FI04035P"/>
    <property type="match status" value="1"/>
</dbReference>
<feature type="domain" description="Rho-GAP" evidence="10">
    <location>
        <begin position="702"/>
        <end position="889"/>
    </location>
</feature>
<comment type="caution">
    <text evidence="12">The sequence shown here is derived from an EMBL/GenBank/DDBJ whole genome shotgun (WGS) entry which is preliminary data.</text>
</comment>
<proteinExistence type="predicted"/>
<dbReference type="SUPFAM" id="SSF48350">
    <property type="entry name" value="GTPase activation domain, GAP"/>
    <property type="match status" value="1"/>
</dbReference>
<feature type="compositionally biased region" description="Low complexity" evidence="8">
    <location>
        <begin position="326"/>
        <end position="339"/>
    </location>
</feature>
<evidence type="ECO:0000256" key="5">
    <source>
        <dbReference type="ARBA" id="ARBA00022990"/>
    </source>
</evidence>
<comment type="subcellular location">
    <subcellularLocation>
        <location evidence="1">Nucleus</location>
    </subcellularLocation>
</comment>
<evidence type="ECO:0000259" key="11">
    <source>
        <dbReference type="PROSITE" id="PS51016"/>
    </source>
</evidence>
<evidence type="ECO:0000259" key="9">
    <source>
        <dbReference type="PROSITE" id="PS50020"/>
    </source>
</evidence>
<dbReference type="InterPro" id="IPR008936">
    <property type="entry name" value="Rho_GTPase_activation_prot"/>
</dbReference>
<protein>
    <recommendedName>
        <fullName evidence="7">Rho GTPase-activating protein 39</fullName>
    </recommendedName>
</protein>
<dbReference type="PROSITE" id="PS50020">
    <property type="entry name" value="WW_DOMAIN_2"/>
    <property type="match status" value="1"/>
</dbReference>
<keyword evidence="3" id="KW-0597">Phosphoprotein</keyword>
<evidence type="ECO:0000256" key="8">
    <source>
        <dbReference type="SAM" id="MobiDB-lite"/>
    </source>
</evidence>
<dbReference type="PROSITE" id="PS51016">
    <property type="entry name" value="MYTH4"/>
    <property type="match status" value="1"/>
</dbReference>
<keyword evidence="4" id="KW-0677">Repeat</keyword>
<evidence type="ECO:0000313" key="13">
    <source>
        <dbReference type="Proteomes" id="UP000663852"/>
    </source>
</evidence>
<dbReference type="InterPro" id="IPR038185">
    <property type="entry name" value="MyTH4_dom_sf"/>
</dbReference>
<feature type="region of interest" description="Disordered" evidence="8">
    <location>
        <begin position="321"/>
        <end position="392"/>
    </location>
</feature>
<feature type="domain" description="MyTH4" evidence="11">
    <location>
        <begin position="533"/>
        <end position="691"/>
    </location>
</feature>
<dbReference type="Gene3D" id="1.25.40.530">
    <property type="entry name" value="MyTH4 domain"/>
    <property type="match status" value="1"/>
</dbReference>
<dbReference type="GO" id="GO:0005634">
    <property type="term" value="C:nucleus"/>
    <property type="evidence" value="ECO:0007669"/>
    <property type="project" value="UniProtKB-SubCell"/>
</dbReference>
<dbReference type="Pfam" id="PF00784">
    <property type="entry name" value="MyTH4"/>
    <property type="match status" value="1"/>
</dbReference>
<dbReference type="Gene3D" id="2.20.70.10">
    <property type="match status" value="1"/>
</dbReference>
<dbReference type="PROSITE" id="PS50238">
    <property type="entry name" value="RHOGAP"/>
    <property type="match status" value="1"/>
</dbReference>
<evidence type="ECO:0000256" key="4">
    <source>
        <dbReference type="ARBA" id="ARBA00022737"/>
    </source>
</evidence>
<feature type="compositionally biased region" description="Polar residues" evidence="8">
    <location>
        <begin position="345"/>
        <end position="364"/>
    </location>
</feature>
<dbReference type="AlphaFoldDB" id="A0A814AWM9"/>
<dbReference type="SUPFAM" id="SSF51045">
    <property type="entry name" value="WW domain"/>
    <property type="match status" value="1"/>
</dbReference>
<evidence type="ECO:0000256" key="3">
    <source>
        <dbReference type="ARBA" id="ARBA00022553"/>
    </source>
</evidence>
<dbReference type="SMART" id="SM00324">
    <property type="entry name" value="RhoGAP"/>
    <property type="match status" value="1"/>
</dbReference>
<keyword evidence="6" id="KW-0539">Nucleus</keyword>
<dbReference type="SMART" id="SM00139">
    <property type="entry name" value="MyTH4"/>
    <property type="match status" value="1"/>
</dbReference>
<dbReference type="FunFam" id="1.10.555.10:FF:000011">
    <property type="entry name" value="Rho GTPase-activating protein 39"/>
    <property type="match status" value="1"/>
</dbReference>
<evidence type="ECO:0000313" key="12">
    <source>
        <dbReference type="EMBL" id="CAF0919674.1"/>
    </source>
</evidence>
<organism evidence="12 13">
    <name type="scientific">Adineta ricciae</name>
    <name type="common">Rotifer</name>
    <dbReference type="NCBI Taxonomy" id="249248"/>
    <lineage>
        <taxon>Eukaryota</taxon>
        <taxon>Metazoa</taxon>
        <taxon>Spiralia</taxon>
        <taxon>Gnathifera</taxon>
        <taxon>Rotifera</taxon>
        <taxon>Eurotatoria</taxon>
        <taxon>Bdelloidea</taxon>
        <taxon>Adinetida</taxon>
        <taxon>Adinetidae</taxon>
        <taxon>Adineta</taxon>
    </lineage>
</organism>
<gene>
    <name evidence="12" type="ORF">EDS130_LOCUS10701</name>
</gene>
<dbReference type="Proteomes" id="UP000663852">
    <property type="component" value="Unassembled WGS sequence"/>
</dbReference>
<evidence type="ECO:0000256" key="6">
    <source>
        <dbReference type="ARBA" id="ARBA00023242"/>
    </source>
</evidence>
<name>A0A814AWM9_ADIRI</name>
<accession>A0A814AWM9</accession>
<evidence type="ECO:0000259" key="10">
    <source>
        <dbReference type="PROSITE" id="PS50238"/>
    </source>
</evidence>
<feature type="region of interest" description="Disordered" evidence="8">
    <location>
        <begin position="103"/>
        <end position="123"/>
    </location>
</feature>
<dbReference type="InterPro" id="IPR001202">
    <property type="entry name" value="WW_dom"/>
</dbReference>
<feature type="compositionally biased region" description="Polar residues" evidence="8">
    <location>
        <begin position="294"/>
        <end position="304"/>
    </location>
</feature>
<dbReference type="EMBL" id="CAJNOJ010000037">
    <property type="protein sequence ID" value="CAF0919674.1"/>
    <property type="molecule type" value="Genomic_DNA"/>
</dbReference>
<dbReference type="PANTHER" id="PTHR45876">
    <property type="entry name" value="FI04035P"/>
    <property type="match status" value="1"/>
</dbReference>
<dbReference type="InterPro" id="IPR036020">
    <property type="entry name" value="WW_dom_sf"/>
</dbReference>
<evidence type="ECO:0000256" key="1">
    <source>
        <dbReference type="ARBA" id="ARBA00004123"/>
    </source>
</evidence>
<dbReference type="GO" id="GO:0005737">
    <property type="term" value="C:cytoplasm"/>
    <property type="evidence" value="ECO:0007669"/>
    <property type="project" value="TreeGrafter"/>
</dbReference>
<dbReference type="GO" id="GO:0005856">
    <property type="term" value="C:cytoskeleton"/>
    <property type="evidence" value="ECO:0007669"/>
    <property type="project" value="InterPro"/>
</dbReference>
<dbReference type="InterPro" id="IPR000857">
    <property type="entry name" value="MyTH4_dom"/>
</dbReference>
<dbReference type="InterPro" id="IPR000198">
    <property type="entry name" value="RhoGAP_dom"/>
</dbReference>
<dbReference type="FunFam" id="2.20.70.10:FF:000022">
    <property type="entry name" value="Rho GTPase activating protein 39"/>
    <property type="match status" value="1"/>
</dbReference>
<dbReference type="OrthoDB" id="437889at2759"/>
<dbReference type="GO" id="GO:0005096">
    <property type="term" value="F:GTPase activator activity"/>
    <property type="evidence" value="ECO:0007669"/>
    <property type="project" value="UniProtKB-KW"/>
</dbReference>
<feature type="compositionally biased region" description="Basic and acidic residues" evidence="8">
    <location>
        <begin position="366"/>
        <end position="378"/>
    </location>
</feature>
<dbReference type="GO" id="GO:0007165">
    <property type="term" value="P:signal transduction"/>
    <property type="evidence" value="ECO:0007669"/>
    <property type="project" value="InterPro"/>
</dbReference>
<feature type="domain" description="WW" evidence="9">
    <location>
        <begin position="47"/>
        <end position="74"/>
    </location>
</feature>
<feature type="region of interest" description="Disordered" evidence="8">
    <location>
        <begin position="278"/>
        <end position="304"/>
    </location>
</feature>
<dbReference type="Pfam" id="PF00620">
    <property type="entry name" value="RhoGAP"/>
    <property type="match status" value="1"/>
</dbReference>
<evidence type="ECO:0000256" key="2">
    <source>
        <dbReference type="ARBA" id="ARBA00022468"/>
    </source>
</evidence>